<dbReference type="EMBL" id="JAWJZF010000459">
    <property type="protein sequence ID" value="MDX2295710.1"/>
    <property type="molecule type" value="Genomic_DNA"/>
</dbReference>
<proteinExistence type="predicted"/>
<sequence>MTTTPKGPERACGTAEFTAAAEPRTREYDPRGRALAGQGTAPIPACGAA</sequence>
<dbReference type="RefSeq" id="WP_319011905.1">
    <property type="nucleotide sequence ID" value="NZ_JAWJZF010000459.1"/>
</dbReference>
<evidence type="ECO:0000313" key="2">
    <source>
        <dbReference type="EMBL" id="MDX2295710.1"/>
    </source>
</evidence>
<accession>A0ABU4KD64</accession>
<organism evidence="2 3">
    <name type="scientific">Streptomyces roseolus</name>
    <dbReference type="NCBI Taxonomy" id="67358"/>
    <lineage>
        <taxon>Bacteria</taxon>
        <taxon>Bacillati</taxon>
        <taxon>Actinomycetota</taxon>
        <taxon>Actinomycetes</taxon>
        <taxon>Kitasatosporales</taxon>
        <taxon>Streptomycetaceae</taxon>
        <taxon>Streptomyces</taxon>
    </lineage>
</organism>
<dbReference type="Proteomes" id="UP001278571">
    <property type="component" value="Unassembled WGS sequence"/>
</dbReference>
<protein>
    <submittedName>
        <fullName evidence="2">Uncharacterized protein</fullName>
    </submittedName>
</protein>
<evidence type="ECO:0000313" key="3">
    <source>
        <dbReference type="Proteomes" id="UP001278571"/>
    </source>
</evidence>
<gene>
    <name evidence="2" type="ORF">R2363_26505</name>
</gene>
<feature type="region of interest" description="Disordered" evidence="1">
    <location>
        <begin position="26"/>
        <end position="49"/>
    </location>
</feature>
<evidence type="ECO:0000256" key="1">
    <source>
        <dbReference type="SAM" id="MobiDB-lite"/>
    </source>
</evidence>
<reference evidence="2 3" key="1">
    <citation type="submission" date="2023-10" db="EMBL/GenBank/DDBJ databases">
        <authorList>
            <person name="Wang X.X."/>
        </authorList>
    </citation>
    <scope>NUCLEOTIDE SEQUENCE [LARGE SCALE GENOMIC DNA]</scope>
    <source>
        <strain evidence="2 3">NBRC 12816</strain>
    </source>
</reference>
<comment type="caution">
    <text evidence="2">The sequence shown here is derived from an EMBL/GenBank/DDBJ whole genome shotgun (WGS) entry which is preliminary data.</text>
</comment>
<keyword evidence="3" id="KW-1185">Reference proteome</keyword>
<name>A0ABU4KD64_9ACTN</name>